<dbReference type="EMBL" id="KR029603">
    <property type="protein sequence ID" value="AKH48475.1"/>
    <property type="molecule type" value="Genomic_DNA"/>
</dbReference>
<accession>A0A0F7L9A3</accession>
<protein>
    <submittedName>
        <fullName evidence="1">Uncharacterized protein</fullName>
    </submittedName>
</protein>
<proteinExistence type="predicted"/>
<reference evidence="1" key="2">
    <citation type="submission" date="2015-03" db="EMBL/GenBank/DDBJ databases">
        <authorList>
            <person name="Chow C.-E.T."/>
            <person name="Winget D.M."/>
            <person name="White R.A.III."/>
            <person name="Hallam S.J."/>
            <person name="Suttle C.A."/>
        </authorList>
    </citation>
    <scope>NUCLEOTIDE SEQUENCE</scope>
    <source>
        <strain evidence="1">Oxic1_8</strain>
    </source>
</reference>
<organism evidence="1">
    <name type="scientific">uncultured marine virus</name>
    <dbReference type="NCBI Taxonomy" id="186617"/>
    <lineage>
        <taxon>Viruses</taxon>
        <taxon>environmental samples</taxon>
    </lineage>
</organism>
<reference evidence="1" key="1">
    <citation type="journal article" date="2015" name="Front. Microbiol.">
        <title>Combining genomic sequencing methods to explore viral diversity and reveal potential virus-host interactions.</title>
        <authorList>
            <person name="Chow C.E."/>
            <person name="Winget D.M."/>
            <person name="White R.A.III."/>
            <person name="Hallam S.J."/>
            <person name="Suttle C.A."/>
        </authorList>
    </citation>
    <scope>NUCLEOTIDE SEQUENCE</scope>
    <source>
        <strain evidence="1">Oxic1_8</strain>
    </source>
</reference>
<name>A0A0F7L9A3_9VIRU</name>
<sequence length="53" mass="6204">MGAGSRNDCRPPRRIWQHARRPASLRRWPISMTNGFLASPPMCRRQRGQSSRR</sequence>
<evidence type="ECO:0000313" key="1">
    <source>
        <dbReference type="EMBL" id="AKH48475.1"/>
    </source>
</evidence>